<comment type="caution">
    <text evidence="10">The sequence shown here is derived from an EMBL/GenBank/DDBJ whole genome shotgun (WGS) entry which is preliminary data.</text>
</comment>
<evidence type="ECO:0000256" key="3">
    <source>
        <dbReference type="ARBA" id="ARBA00022475"/>
    </source>
</evidence>
<dbReference type="InterPro" id="IPR003352">
    <property type="entry name" value="PTS_EIIC"/>
</dbReference>
<evidence type="ECO:0000256" key="4">
    <source>
        <dbReference type="ARBA" id="ARBA00022597"/>
    </source>
</evidence>
<proteinExistence type="predicted"/>
<comment type="subcellular location">
    <subcellularLocation>
        <location evidence="1">Cell membrane</location>
        <topology evidence="1">Multi-pass membrane protein</topology>
    </subcellularLocation>
</comment>
<dbReference type="EMBL" id="BJUY01000006">
    <property type="protein sequence ID" value="GEK91138.1"/>
    <property type="molecule type" value="Genomic_DNA"/>
</dbReference>
<keyword evidence="3" id="KW-1003">Cell membrane</keyword>
<evidence type="ECO:0000256" key="7">
    <source>
        <dbReference type="ARBA" id="ARBA00023136"/>
    </source>
</evidence>
<feature type="transmembrane region" description="Helical" evidence="8">
    <location>
        <begin position="307"/>
        <end position="328"/>
    </location>
</feature>
<keyword evidence="11" id="KW-1185">Reference proteome</keyword>
<feature type="domain" description="Phosphotransferase system EIIC" evidence="9">
    <location>
        <begin position="12"/>
        <end position="346"/>
    </location>
</feature>
<evidence type="ECO:0000256" key="8">
    <source>
        <dbReference type="SAM" id="Phobius"/>
    </source>
</evidence>
<dbReference type="GO" id="GO:0005886">
    <property type="term" value="C:plasma membrane"/>
    <property type="evidence" value="ECO:0007669"/>
    <property type="project" value="UniProtKB-SubCell"/>
</dbReference>
<feature type="transmembrane region" description="Helical" evidence="8">
    <location>
        <begin position="258"/>
        <end position="276"/>
    </location>
</feature>
<feature type="transmembrane region" description="Helical" evidence="8">
    <location>
        <begin position="176"/>
        <end position="205"/>
    </location>
</feature>
<evidence type="ECO:0000256" key="5">
    <source>
        <dbReference type="ARBA" id="ARBA00022692"/>
    </source>
</evidence>
<evidence type="ECO:0000256" key="1">
    <source>
        <dbReference type="ARBA" id="ARBA00004651"/>
    </source>
</evidence>
<keyword evidence="6 8" id="KW-1133">Transmembrane helix</keyword>
<gene>
    <name evidence="10" type="ORF">AKA01nite_07600</name>
</gene>
<feature type="transmembrane region" description="Helical" evidence="8">
    <location>
        <begin position="80"/>
        <end position="102"/>
    </location>
</feature>
<keyword evidence="5 8" id="KW-0812">Transmembrane</keyword>
<protein>
    <submittedName>
        <fullName evidence="10">Membrane protein</fullName>
    </submittedName>
</protein>
<dbReference type="AlphaFoldDB" id="A0A511ASG3"/>
<reference evidence="10 11" key="1">
    <citation type="submission" date="2019-07" db="EMBL/GenBank/DDBJ databases">
        <title>Whole genome shotgun sequence of Alkalibacterium kapii NBRC 103247.</title>
        <authorList>
            <person name="Hosoyama A."/>
            <person name="Uohara A."/>
            <person name="Ohji S."/>
            <person name="Ichikawa N."/>
        </authorList>
    </citation>
    <scope>NUCLEOTIDE SEQUENCE [LARGE SCALE GENOMIC DNA]</scope>
    <source>
        <strain evidence="10 11">NBRC 103247</strain>
    </source>
</reference>
<evidence type="ECO:0000259" key="9">
    <source>
        <dbReference type="Pfam" id="PF13303"/>
    </source>
</evidence>
<name>A0A511ASG3_9LACT</name>
<keyword evidence="2" id="KW-0813">Transport</keyword>
<keyword evidence="4" id="KW-0762">Sugar transport</keyword>
<dbReference type="GO" id="GO:0009401">
    <property type="term" value="P:phosphoenolpyruvate-dependent sugar phosphotransferase system"/>
    <property type="evidence" value="ECO:0007669"/>
    <property type="project" value="InterPro"/>
</dbReference>
<evidence type="ECO:0000313" key="11">
    <source>
        <dbReference type="Proteomes" id="UP000321662"/>
    </source>
</evidence>
<evidence type="ECO:0000256" key="6">
    <source>
        <dbReference type="ARBA" id="ARBA00022989"/>
    </source>
</evidence>
<feature type="transmembrane region" description="Helical" evidence="8">
    <location>
        <begin position="132"/>
        <end position="156"/>
    </location>
</feature>
<dbReference type="GO" id="GO:0008982">
    <property type="term" value="F:protein-N(PI)-phosphohistidine-sugar phosphotransferase activity"/>
    <property type="evidence" value="ECO:0007669"/>
    <property type="project" value="InterPro"/>
</dbReference>
<dbReference type="Proteomes" id="UP000321662">
    <property type="component" value="Unassembled WGS sequence"/>
</dbReference>
<accession>A0A511ASG3</accession>
<evidence type="ECO:0000256" key="2">
    <source>
        <dbReference type="ARBA" id="ARBA00022448"/>
    </source>
</evidence>
<dbReference type="Pfam" id="PF13303">
    <property type="entry name" value="PTS_EIIC_2"/>
    <property type="match status" value="1"/>
</dbReference>
<feature type="transmembrane region" description="Helical" evidence="8">
    <location>
        <begin position="45"/>
        <end position="68"/>
    </location>
</feature>
<organism evidence="10 11">
    <name type="scientific">Alkalibacterium kapii</name>
    <dbReference type="NCBI Taxonomy" id="426704"/>
    <lineage>
        <taxon>Bacteria</taxon>
        <taxon>Bacillati</taxon>
        <taxon>Bacillota</taxon>
        <taxon>Bacilli</taxon>
        <taxon>Lactobacillales</taxon>
        <taxon>Carnobacteriaceae</taxon>
        <taxon>Alkalibacterium</taxon>
    </lineage>
</organism>
<evidence type="ECO:0000313" key="10">
    <source>
        <dbReference type="EMBL" id="GEK91138.1"/>
    </source>
</evidence>
<feature type="transmembrane region" description="Helical" evidence="8">
    <location>
        <begin position="108"/>
        <end position="125"/>
    </location>
</feature>
<keyword evidence="7 8" id="KW-0472">Membrane</keyword>
<feature type="transmembrane region" description="Helical" evidence="8">
    <location>
        <begin position="12"/>
        <end position="33"/>
    </location>
</feature>
<sequence>MEKDMTAKKFIMNVLNGIALGTVIALISGALLGEIVKALSDSAPWLAYLGTALSMSNSMIGLLSGILIGQSFKFTPIQSMSIGLATLFGSGAVKMIDGAIVLAGTGDIINMGVTASAGVLIVMLLGKSLKAYSIIVIPPVVLAVAGGIGYFTLPYIAKITEVIGIGIEQLLTLQPIVLAVLLGMIFSLLIVSPITSVGIAVAISLAGVGSGAANLGITATGFGLAIMGWSVNDIGTNLAHFIGSPKIQMPNVVKKPLIMVPILASAALTALLAVIFNIQGTPMSAGFGFSGLVGPINHLNLTESGWTVTNILITILVFVVAPITFGFISKYVFMKVWPIVSPEDYRLDIK</sequence>